<name>A0A8S5STE1_9CAUD</name>
<dbReference type="Gene3D" id="2.40.30.200">
    <property type="match status" value="1"/>
</dbReference>
<dbReference type="InterPro" id="IPR054738">
    <property type="entry name" value="Siphovirus-type_tail_C"/>
</dbReference>
<accession>A0A8S5STE1</accession>
<dbReference type="Pfam" id="PF22768">
    <property type="entry name" value="SPP1_Dit"/>
    <property type="match status" value="1"/>
</dbReference>
<feature type="domain" description="Siphovirus-type tail component C-terminal" evidence="1">
    <location>
        <begin position="125"/>
        <end position="204"/>
    </location>
</feature>
<organism evidence="2">
    <name type="scientific">Siphoviridae sp. ctZUr4</name>
    <dbReference type="NCBI Taxonomy" id="2827892"/>
    <lineage>
        <taxon>Viruses</taxon>
        <taxon>Duplodnaviria</taxon>
        <taxon>Heunggongvirae</taxon>
        <taxon>Uroviricota</taxon>
        <taxon>Caudoviricetes</taxon>
    </lineage>
</organism>
<evidence type="ECO:0000259" key="1">
    <source>
        <dbReference type="Pfam" id="PF22768"/>
    </source>
</evidence>
<proteinExistence type="predicted"/>
<sequence length="208" mass="24233">MKISQKEIIGRDGVLYKTKNFEPLYITVKIRQFNNITRNIDNIIFDLMELVHSKTLAPLNYRNKRTWYDAILVDIQNFEKYRQRMAYLELVFMAPDPIARSKDRYKAGPFTSKQIEMATTLETKGIFTFTGSSNKISNTRTGEFIEILSGSSSKFVIDCEKEVVTIGSNRAMDRLNVYSDFFEIKSGDTIKATSPVTLEYYERYLYDR</sequence>
<dbReference type="Gene3D" id="2.60.120.860">
    <property type="match status" value="1"/>
</dbReference>
<dbReference type="EMBL" id="BK032677">
    <property type="protein sequence ID" value="DAF54308.1"/>
    <property type="molecule type" value="Genomic_DNA"/>
</dbReference>
<reference evidence="2" key="1">
    <citation type="journal article" date="2021" name="Proc. Natl. Acad. Sci. U.S.A.">
        <title>A Catalog of Tens of Thousands of Viruses from Human Metagenomes Reveals Hidden Associations with Chronic Diseases.</title>
        <authorList>
            <person name="Tisza M.J."/>
            <person name="Buck C.B."/>
        </authorList>
    </citation>
    <scope>NUCLEOTIDE SEQUENCE</scope>
    <source>
        <strain evidence="2">CtZUr4</strain>
    </source>
</reference>
<protein>
    <submittedName>
        <fullName evidence="2">Distal tail protein</fullName>
    </submittedName>
</protein>
<evidence type="ECO:0000313" key="2">
    <source>
        <dbReference type="EMBL" id="DAF54308.1"/>
    </source>
</evidence>